<feature type="binding site" evidence="7">
    <location>
        <position position="266"/>
    </location>
    <ligand>
        <name>carbamoyl phosphate</name>
        <dbReference type="ChEBI" id="CHEBI:58228"/>
    </ligand>
</feature>
<dbReference type="InterPro" id="IPR006131">
    <property type="entry name" value="Asp_carbamoyltransf_Asp/Orn-bd"/>
</dbReference>
<dbReference type="PANTHER" id="PTHR45753">
    <property type="entry name" value="ORNITHINE CARBAMOYLTRANSFERASE, MITOCHONDRIAL"/>
    <property type="match status" value="1"/>
</dbReference>
<dbReference type="InterPro" id="IPR036901">
    <property type="entry name" value="Asp/Orn_carbamoylTrfase_sf"/>
</dbReference>
<dbReference type="InterPro" id="IPR006130">
    <property type="entry name" value="Asp/Orn_carbamoylTrfase"/>
</dbReference>
<feature type="binding site" evidence="7">
    <location>
        <position position="267"/>
    </location>
    <ligand>
        <name>carbamoyl phosphate</name>
        <dbReference type="ChEBI" id="CHEBI:58228"/>
    </ligand>
</feature>
<dbReference type="RefSeq" id="WP_379979341.1">
    <property type="nucleotide sequence ID" value="NZ_JBHUMO010000011.1"/>
</dbReference>
<feature type="binding site" evidence="7">
    <location>
        <position position="172"/>
    </location>
    <ligand>
        <name>L-aspartate</name>
        <dbReference type="ChEBI" id="CHEBI:29991"/>
    </ligand>
</feature>
<reference evidence="11" key="1">
    <citation type="journal article" date="2019" name="Int. J. Syst. Evol. Microbiol.">
        <title>The Global Catalogue of Microorganisms (GCM) 10K type strain sequencing project: providing services to taxonomists for standard genome sequencing and annotation.</title>
        <authorList>
            <consortium name="The Broad Institute Genomics Platform"/>
            <consortium name="The Broad Institute Genome Sequencing Center for Infectious Disease"/>
            <person name="Wu L."/>
            <person name="Ma J."/>
        </authorList>
    </citation>
    <scope>NUCLEOTIDE SEQUENCE [LARGE SCALE GENOMIC DNA]</scope>
    <source>
        <strain evidence="11">TISTR 932</strain>
    </source>
</reference>
<dbReference type="SUPFAM" id="SSF53671">
    <property type="entry name" value="Aspartate/ornithine carbamoyltransferase"/>
    <property type="match status" value="1"/>
</dbReference>
<comment type="similarity">
    <text evidence="2 7">Belongs to the aspartate/ornithine carbamoyltransferase superfamily. ATCase family.</text>
</comment>
<dbReference type="PROSITE" id="PS00097">
    <property type="entry name" value="CARBAMOYLTRANSFERASE"/>
    <property type="match status" value="1"/>
</dbReference>
<sequence length="310" mass="35336">MKNVNDRVILKHFVSVERLSNQEVMKLIRRSEAFKRGVSWQPEKAQFFAANLFFENSTRTHTSFETAERKLGLEVLSFDTSSSSVQKGETLYDTILTLSALGTDVCVIRHSEESFYQPLIDSKTIKTHIINGGDGSGQHPSQCLLDLMTIYEEFGNFDSLKVAIVGDIIHSRVAKSNMQMLRRLGAEVYFSGPEEWFSKEFLAYGTYMPIDEVVQTVDVIMMLRVQHERHHDGKQLFSKETYHQKYGLTKERANLMKESAIIMHPAPVNRDVELASELVEAKQSRIVTQMTNGVYARMAILEAVLTDFIL</sequence>
<dbReference type="InterPro" id="IPR006132">
    <property type="entry name" value="Asp/Orn_carbamoyltranf_P-bd"/>
</dbReference>
<dbReference type="PRINTS" id="PR00100">
    <property type="entry name" value="AOTCASE"/>
</dbReference>
<feature type="binding site" evidence="7">
    <location>
        <position position="109"/>
    </location>
    <ligand>
        <name>carbamoyl phosphate</name>
        <dbReference type="ChEBI" id="CHEBI:58228"/>
    </ligand>
</feature>
<evidence type="ECO:0000256" key="1">
    <source>
        <dbReference type="ARBA" id="ARBA00004852"/>
    </source>
</evidence>
<dbReference type="Gene3D" id="3.40.50.1370">
    <property type="entry name" value="Aspartate/ornithine carbamoyltransferase"/>
    <property type="match status" value="2"/>
</dbReference>
<dbReference type="Proteomes" id="UP001597427">
    <property type="component" value="Unassembled WGS sequence"/>
</dbReference>
<name>A0ABW5TG19_9ENTE</name>
<dbReference type="NCBIfam" id="NF002032">
    <property type="entry name" value="PRK00856.1"/>
    <property type="match status" value="1"/>
</dbReference>
<feature type="binding site" evidence="7">
    <location>
        <position position="142"/>
    </location>
    <ligand>
        <name>carbamoyl phosphate</name>
        <dbReference type="ChEBI" id="CHEBI:58228"/>
    </ligand>
</feature>
<keyword evidence="11" id="KW-1185">Reference proteome</keyword>
<dbReference type="HAMAP" id="MF_00001">
    <property type="entry name" value="Asp_carb_tr"/>
    <property type="match status" value="1"/>
</dbReference>
<comment type="catalytic activity">
    <reaction evidence="6 7">
        <text>carbamoyl phosphate + L-aspartate = N-carbamoyl-L-aspartate + phosphate + H(+)</text>
        <dbReference type="Rhea" id="RHEA:20013"/>
        <dbReference type="ChEBI" id="CHEBI:15378"/>
        <dbReference type="ChEBI" id="CHEBI:29991"/>
        <dbReference type="ChEBI" id="CHEBI:32814"/>
        <dbReference type="ChEBI" id="CHEBI:43474"/>
        <dbReference type="ChEBI" id="CHEBI:58228"/>
        <dbReference type="EC" id="2.1.3.2"/>
    </reaction>
</comment>
<evidence type="ECO:0000313" key="10">
    <source>
        <dbReference type="EMBL" id="MFD2728185.1"/>
    </source>
</evidence>
<protein>
    <recommendedName>
        <fullName evidence="7">Aspartate carbamoyltransferase</fullName>
        <ecNumber evidence="7">2.1.3.2</ecNumber>
    </recommendedName>
    <alternativeName>
        <fullName evidence="7">Aspartate transcarbamylase</fullName>
        <shortName evidence="7">ATCase</shortName>
    </alternativeName>
</protein>
<evidence type="ECO:0000256" key="2">
    <source>
        <dbReference type="ARBA" id="ARBA00008896"/>
    </source>
</evidence>
<organism evidence="10 11">
    <name type="scientific">Enterococcus camelliae</name>
    <dbReference type="NCBI Taxonomy" id="453959"/>
    <lineage>
        <taxon>Bacteria</taxon>
        <taxon>Bacillati</taxon>
        <taxon>Bacillota</taxon>
        <taxon>Bacilli</taxon>
        <taxon>Lactobacillales</taxon>
        <taxon>Enterococcaceae</taxon>
        <taxon>Enterococcus</taxon>
    </lineage>
</organism>
<dbReference type="Pfam" id="PF00185">
    <property type="entry name" value="OTCace"/>
    <property type="match status" value="1"/>
</dbReference>
<feature type="domain" description="Aspartate/ornithine carbamoyltransferase Asp/Orn-binding" evidence="8">
    <location>
        <begin position="160"/>
        <end position="303"/>
    </location>
</feature>
<evidence type="ECO:0000256" key="4">
    <source>
        <dbReference type="ARBA" id="ARBA00022975"/>
    </source>
</evidence>
<evidence type="ECO:0000256" key="6">
    <source>
        <dbReference type="ARBA" id="ARBA00048859"/>
    </source>
</evidence>
<comment type="subunit">
    <text evidence="7">Heterododecamer (2C3:3R2) of six catalytic PyrB chains organized as two trimers (C3), and six regulatory PyrI chains organized as three dimers (R2).</text>
</comment>
<feature type="binding site" evidence="7">
    <location>
        <position position="224"/>
    </location>
    <ligand>
        <name>L-aspartate</name>
        <dbReference type="ChEBI" id="CHEBI:29991"/>
    </ligand>
</feature>
<evidence type="ECO:0000256" key="5">
    <source>
        <dbReference type="ARBA" id="ARBA00043884"/>
    </source>
</evidence>
<accession>A0ABW5TG19</accession>
<feature type="binding site" evidence="7">
    <location>
        <position position="87"/>
    </location>
    <ligand>
        <name>L-aspartate</name>
        <dbReference type="ChEBI" id="CHEBI:29991"/>
    </ligand>
</feature>
<comment type="caution">
    <text evidence="10">The sequence shown here is derived from an EMBL/GenBank/DDBJ whole genome shotgun (WGS) entry which is preliminary data.</text>
</comment>
<feature type="binding site" evidence="7">
    <location>
        <position position="139"/>
    </location>
    <ligand>
        <name>carbamoyl phosphate</name>
        <dbReference type="ChEBI" id="CHEBI:58228"/>
    </ligand>
</feature>
<feature type="binding site" evidence="7">
    <location>
        <position position="60"/>
    </location>
    <ligand>
        <name>carbamoyl phosphate</name>
        <dbReference type="ChEBI" id="CHEBI:58228"/>
    </ligand>
</feature>
<evidence type="ECO:0000256" key="7">
    <source>
        <dbReference type="HAMAP-Rule" id="MF_00001"/>
    </source>
</evidence>
<dbReference type="PANTHER" id="PTHR45753:SF6">
    <property type="entry name" value="ASPARTATE CARBAMOYLTRANSFERASE"/>
    <property type="match status" value="1"/>
</dbReference>
<dbReference type="NCBIfam" id="TIGR00670">
    <property type="entry name" value="asp_carb_tr"/>
    <property type="match status" value="1"/>
</dbReference>
<feature type="domain" description="Aspartate/ornithine carbamoyltransferase carbamoyl-P binding" evidence="9">
    <location>
        <begin position="11"/>
        <end position="152"/>
    </location>
</feature>
<evidence type="ECO:0000259" key="9">
    <source>
        <dbReference type="Pfam" id="PF02729"/>
    </source>
</evidence>
<gene>
    <name evidence="7" type="primary">pyrB</name>
    <name evidence="10" type="ORF">ACFSR0_01875</name>
</gene>
<dbReference type="EMBL" id="JBHUMO010000011">
    <property type="protein sequence ID" value="MFD2728185.1"/>
    <property type="molecule type" value="Genomic_DNA"/>
</dbReference>
<keyword evidence="3 7" id="KW-0808">Transferase</keyword>
<comment type="function">
    <text evidence="5 7">Catalyzes the condensation of carbamoyl phosphate and aspartate to form carbamoyl aspartate and inorganic phosphate, the committed step in the de novo pyrimidine nucleotide biosynthesis pathway.</text>
</comment>
<dbReference type="PRINTS" id="PR00101">
    <property type="entry name" value="ATCASE"/>
</dbReference>
<proteinExistence type="inferred from homology"/>
<comment type="pathway">
    <text evidence="1 7">Pyrimidine metabolism; UMP biosynthesis via de novo pathway; (S)-dihydroorotate from bicarbonate: step 2/3.</text>
</comment>
<dbReference type="Pfam" id="PF02729">
    <property type="entry name" value="OTCace_N"/>
    <property type="match status" value="1"/>
</dbReference>
<evidence type="ECO:0000259" key="8">
    <source>
        <dbReference type="Pfam" id="PF00185"/>
    </source>
</evidence>
<evidence type="ECO:0000313" key="11">
    <source>
        <dbReference type="Proteomes" id="UP001597427"/>
    </source>
</evidence>
<keyword evidence="4 7" id="KW-0665">Pyrimidine biosynthesis</keyword>
<dbReference type="GO" id="GO:0004070">
    <property type="term" value="F:aspartate carbamoyltransferase activity"/>
    <property type="evidence" value="ECO:0007669"/>
    <property type="project" value="UniProtKB-EC"/>
</dbReference>
<dbReference type="InterPro" id="IPR002082">
    <property type="entry name" value="Asp_carbamoyltransf"/>
</dbReference>
<evidence type="ECO:0000256" key="3">
    <source>
        <dbReference type="ARBA" id="ARBA00022679"/>
    </source>
</evidence>
<dbReference type="EC" id="2.1.3.2" evidence="7"/>
<feature type="binding site" evidence="7">
    <location>
        <position position="59"/>
    </location>
    <ligand>
        <name>carbamoyl phosphate</name>
        <dbReference type="ChEBI" id="CHEBI:58228"/>
    </ligand>
</feature>